<reference evidence="1 2" key="1">
    <citation type="submission" date="2017-06" db="EMBL/GenBank/DDBJ databases">
        <authorList>
            <person name="Kim H.J."/>
            <person name="Triplett B.A."/>
        </authorList>
    </citation>
    <scope>NUCLEOTIDE SEQUENCE [LARGE SCALE GENOMIC DNA]</scope>
    <source>
        <strain evidence="1 2">DSM 14713</strain>
    </source>
</reference>
<name>A0A250I602_9BACT</name>
<dbReference type="SMART" id="SM00706">
    <property type="entry name" value="TECPR"/>
    <property type="match status" value="2"/>
</dbReference>
<evidence type="ECO:0000313" key="2">
    <source>
        <dbReference type="Proteomes" id="UP000217289"/>
    </source>
</evidence>
<accession>A0A250I602</accession>
<dbReference type="Pfam" id="PF11617">
    <property type="entry name" value="Cu-binding_MopE"/>
    <property type="match status" value="4"/>
</dbReference>
<dbReference type="AlphaFoldDB" id="A0A250I602"/>
<sequence length="745" mass="77686">MKLTVSYSGFKPGCIRVSVKDAEGAGEERTTELAGKGAVTGGSVTVAAFREAGWSNRLTVTAEAFEKVCTAGDSRVATDTRTVTVGKGQVANETLKLEAIDQDGDGYVSWDNAGGHDCDDTTASVNPDAKELCNNRDDNCDRKQDEGFDVGAMCASPEGCQGAWACDDQGAISCMANRLGQWHPDVDKDGQGARGPGITSCEQPEGYVANDLDCDDNNPQRHTNAAEVCNAVDDNCDGRSDEGLGVGLACSGQGGCAGLAACASDGSVRCDSPTPTVLYPDNDQDTRGAADAGVMSCEPTRPGYVDNANDCDDTRANVYVNAPELCDGLDNDCDGTQDEGFNLGASCDPGLGCTGERRCATDGGTQCAYVTQPSNYYPDEDLDQYGKEDAGVLTCAPSPGYIVQAGDCDDGNPFTHANASELCDQEDNNCNGTVDDPGACPAGGGSWVDQSAGTTNWRSVSVGNNGGVWIAGNNALRVREPGQTTFLMPTCTGDWYGVWADPRTGTAYLGGTNTATGGRGLGNASCTPGNAAQDTDVRGLTGLALPGDGLELHVVGQSRSQSDEGHAYWWSPGGSGSGGPTAIAPLWDVHGSSRDVLFAVGGYDTNASTGVGARIYRFKPSQNDWASELVQNVSGVVDDKLRGVWVVNSKLAYAVGESSSVLMWNGTAWSKHSAPANEDLLSVVAFGKNALYVTTASGKVYRYNGSSWAALSGVNTGRDLYDIAGTRPDDLWVVGENGKIFHWPR</sequence>
<dbReference type="InterPro" id="IPR021655">
    <property type="entry name" value="Put_metal-bd"/>
</dbReference>
<keyword evidence="2" id="KW-1185">Reference proteome</keyword>
<dbReference type="EMBL" id="CP022163">
    <property type="protein sequence ID" value="ATB27279.1"/>
    <property type="molecule type" value="Genomic_DNA"/>
</dbReference>
<organism evidence="1 2">
    <name type="scientific">Melittangium boletus DSM 14713</name>
    <dbReference type="NCBI Taxonomy" id="1294270"/>
    <lineage>
        <taxon>Bacteria</taxon>
        <taxon>Pseudomonadati</taxon>
        <taxon>Myxococcota</taxon>
        <taxon>Myxococcia</taxon>
        <taxon>Myxococcales</taxon>
        <taxon>Cystobacterineae</taxon>
        <taxon>Archangiaceae</taxon>
        <taxon>Melittangium</taxon>
    </lineage>
</organism>
<protein>
    <submittedName>
        <fullName evidence="1">Uncharacterized protein</fullName>
    </submittedName>
</protein>
<dbReference type="InterPro" id="IPR006624">
    <property type="entry name" value="Beta-propeller_rpt_TECPR"/>
</dbReference>
<evidence type="ECO:0000313" key="1">
    <source>
        <dbReference type="EMBL" id="ATB27279.1"/>
    </source>
</evidence>
<gene>
    <name evidence="1" type="ORF">MEBOL_000717</name>
</gene>
<dbReference type="KEGG" id="mbd:MEBOL_000717"/>
<dbReference type="Proteomes" id="UP000217289">
    <property type="component" value="Chromosome"/>
</dbReference>
<proteinExistence type="predicted"/>